<accession>A0ABT9VDD3</accession>
<evidence type="ECO:0000313" key="1">
    <source>
        <dbReference type="EMBL" id="MDQ0158980.1"/>
    </source>
</evidence>
<organism evidence="1 2">
    <name type="scientific">Alkalibacillus salilacus</name>
    <dbReference type="NCBI Taxonomy" id="284582"/>
    <lineage>
        <taxon>Bacteria</taxon>
        <taxon>Bacillati</taxon>
        <taxon>Bacillota</taxon>
        <taxon>Bacilli</taxon>
        <taxon>Bacillales</taxon>
        <taxon>Bacillaceae</taxon>
        <taxon>Alkalibacillus</taxon>
    </lineage>
</organism>
<dbReference type="EMBL" id="JAUSTQ010000003">
    <property type="protein sequence ID" value="MDQ0158980.1"/>
    <property type="molecule type" value="Genomic_DNA"/>
</dbReference>
<evidence type="ECO:0008006" key="3">
    <source>
        <dbReference type="Google" id="ProtNLM"/>
    </source>
</evidence>
<evidence type="ECO:0000313" key="2">
    <source>
        <dbReference type="Proteomes" id="UP001224359"/>
    </source>
</evidence>
<reference evidence="1 2" key="1">
    <citation type="submission" date="2023-07" db="EMBL/GenBank/DDBJ databases">
        <title>Genomic Encyclopedia of Type Strains, Phase IV (KMG-IV): sequencing the most valuable type-strain genomes for metagenomic binning, comparative biology and taxonomic classification.</title>
        <authorList>
            <person name="Goeker M."/>
        </authorList>
    </citation>
    <scope>NUCLEOTIDE SEQUENCE [LARGE SCALE GENOMIC DNA]</scope>
    <source>
        <strain evidence="1 2">DSM 16460</strain>
    </source>
</reference>
<sequence length="139" mass="16527">MLDYLERNLTKAQRREVAQYMAQYNHLDAIIKAKQLEAMPSKTSTIKDEPVQESSSDQTEADVYLKKSFEIDELIKTKQKLDIVYNRVKPLHKLIWDEHFINGEADFKVYYDYDNDFTKTTYYEEKKELMNIVAECLNI</sequence>
<dbReference type="Proteomes" id="UP001224359">
    <property type="component" value="Unassembled WGS sequence"/>
</dbReference>
<dbReference type="RefSeq" id="WP_306975118.1">
    <property type="nucleotide sequence ID" value="NZ_JAUSTQ010000003.1"/>
</dbReference>
<keyword evidence="2" id="KW-1185">Reference proteome</keyword>
<comment type="caution">
    <text evidence="1">The sequence shown here is derived from an EMBL/GenBank/DDBJ whole genome shotgun (WGS) entry which is preliminary data.</text>
</comment>
<proteinExistence type="predicted"/>
<protein>
    <recommendedName>
        <fullName evidence="3">ArpU family transcriptional regulator</fullName>
    </recommendedName>
</protein>
<name>A0ABT9VDD3_9BACI</name>
<gene>
    <name evidence="1" type="ORF">J2S77_000944</name>
</gene>